<dbReference type="PANTHER" id="PTHR12681">
    <property type="entry name" value="ZINC FINGER-CONTAINING PROTEIN P48ZNF"/>
    <property type="match status" value="1"/>
</dbReference>
<organism evidence="9 10">
    <name type="scientific">Ascaris lumbricoides</name>
    <name type="common">Giant roundworm</name>
    <dbReference type="NCBI Taxonomy" id="6252"/>
    <lineage>
        <taxon>Eukaryota</taxon>
        <taxon>Metazoa</taxon>
        <taxon>Ecdysozoa</taxon>
        <taxon>Nematoda</taxon>
        <taxon>Chromadorea</taxon>
        <taxon>Rhabditida</taxon>
        <taxon>Spirurina</taxon>
        <taxon>Ascaridomorpha</taxon>
        <taxon>Ascaridoidea</taxon>
        <taxon>Ascarididae</taxon>
        <taxon>Ascaris</taxon>
    </lineage>
</organism>
<evidence type="ECO:0000313" key="9">
    <source>
        <dbReference type="Proteomes" id="UP000036681"/>
    </source>
</evidence>
<dbReference type="Pfam" id="PF16131">
    <property type="entry name" value="Torus"/>
    <property type="match status" value="1"/>
</dbReference>
<evidence type="ECO:0000256" key="7">
    <source>
        <dbReference type="SAM" id="MobiDB-lite"/>
    </source>
</evidence>
<accession>A0A0M3I429</accession>
<dbReference type="Pfam" id="PF16543">
    <property type="entry name" value="DFRP_C"/>
    <property type="match status" value="1"/>
</dbReference>
<dbReference type="GO" id="GO:0003729">
    <property type="term" value="F:mRNA binding"/>
    <property type="evidence" value="ECO:0007669"/>
    <property type="project" value="TreeGrafter"/>
</dbReference>
<dbReference type="SUPFAM" id="SSF90229">
    <property type="entry name" value="CCCH zinc finger"/>
    <property type="match status" value="1"/>
</dbReference>
<keyword evidence="9" id="KW-1185">Reference proteome</keyword>
<dbReference type="GO" id="GO:0008270">
    <property type="term" value="F:zinc ion binding"/>
    <property type="evidence" value="ECO:0007669"/>
    <property type="project" value="UniProtKB-KW"/>
</dbReference>
<dbReference type="InterPro" id="IPR032378">
    <property type="entry name" value="ZC3H15/TMA46_C"/>
</dbReference>
<evidence type="ECO:0000259" key="8">
    <source>
        <dbReference type="PROSITE" id="PS50103"/>
    </source>
</evidence>
<dbReference type="Gene3D" id="6.20.400.10">
    <property type="match status" value="1"/>
</dbReference>
<dbReference type="PROSITE" id="PS50103">
    <property type="entry name" value="ZF_C3H1"/>
    <property type="match status" value="2"/>
</dbReference>
<dbReference type="InterPro" id="IPR032297">
    <property type="entry name" value="Torus"/>
</dbReference>
<dbReference type="WBParaSite" id="ALUE_0001148201-mRNA-1">
    <property type="protein sequence ID" value="ALUE_0001148201-mRNA-1"/>
    <property type="gene ID" value="ALUE_0001148201"/>
</dbReference>
<dbReference type="InterPro" id="IPR036855">
    <property type="entry name" value="Znf_CCCH_sf"/>
</dbReference>
<name>A0A0M3I429_ASCLU</name>
<keyword evidence="6" id="KW-0175">Coiled coil</keyword>
<dbReference type="SMART" id="SM00356">
    <property type="entry name" value="ZnF_C3H1"/>
    <property type="match status" value="2"/>
</dbReference>
<dbReference type="Proteomes" id="UP000036681">
    <property type="component" value="Unplaced"/>
</dbReference>
<dbReference type="PANTHER" id="PTHR12681:SF0">
    <property type="entry name" value="ZINC FINGER CCCH DOMAIN-CONTAINING PROTEIN 15"/>
    <property type="match status" value="1"/>
</dbReference>
<feature type="domain" description="C3H1-type" evidence="8">
    <location>
        <begin position="170"/>
        <end position="207"/>
    </location>
</feature>
<feature type="zinc finger region" description="C3H1-type" evidence="5">
    <location>
        <begin position="94"/>
        <end position="121"/>
    </location>
</feature>
<feature type="compositionally biased region" description="Acidic residues" evidence="7">
    <location>
        <begin position="350"/>
        <end position="364"/>
    </location>
</feature>
<dbReference type="InterPro" id="IPR000571">
    <property type="entry name" value="Znf_CCCH"/>
</dbReference>
<protein>
    <submittedName>
        <fullName evidence="10">Zinc finger CCCH domain-containing protein 15 homolog</fullName>
    </submittedName>
</protein>
<sequence length="407" mass="46949">MPPKAAAASKKAEQKKKEKIIEDKTFGLKNKKGAKTQKFVQQITNQVKHGNQSQARLEAERAAAKKKSEIDDLKDLNKLLRPVTEMPKVAKDVDPKSVVCLFFKQGMCHKGNKCKFSHDLSVDQKTAKKNLYIDSRDLAKEEENMDDWDERKLSEVAEKKHGEKDRKRPNQTDIVCKYFIEAVENSKYGWFWECPNGDGCIYRHALPPGYILKKDRKTLEEQKRLNEISLEELIEKERAALNTRNLTKITLKSFVEWKKRKLRERKHKIAEAEKEKKKNFKCGRSIGLSGRDLFTFNPDLVQEDDDDTEDGVAYERDLTSVREDEDEVKAFEIDERTFYAFDDEGHMLDDDLGDDEDEKAEEAQAESGDRSEVKFNEALFDDDEVPDIESSDDESKEIVNGVAKVNI</sequence>
<dbReference type="GO" id="GO:0005829">
    <property type="term" value="C:cytosol"/>
    <property type="evidence" value="ECO:0007669"/>
    <property type="project" value="TreeGrafter"/>
</dbReference>
<evidence type="ECO:0000256" key="3">
    <source>
        <dbReference type="ARBA" id="ARBA00022771"/>
    </source>
</evidence>
<feature type="region of interest" description="Disordered" evidence="7">
    <location>
        <begin position="342"/>
        <end position="377"/>
    </location>
</feature>
<keyword evidence="2 5" id="KW-0479">Metal-binding</keyword>
<feature type="coiled-coil region" evidence="6">
    <location>
        <begin position="216"/>
        <end position="275"/>
    </location>
</feature>
<feature type="zinc finger region" description="C3H1-type" evidence="5">
    <location>
        <begin position="170"/>
        <end position="207"/>
    </location>
</feature>
<dbReference type="Gene3D" id="4.10.1000.10">
    <property type="entry name" value="Zinc finger, CCCH-type"/>
    <property type="match status" value="1"/>
</dbReference>
<evidence type="ECO:0000256" key="6">
    <source>
        <dbReference type="SAM" id="Coils"/>
    </source>
</evidence>
<proteinExistence type="inferred from homology"/>
<evidence type="ECO:0000313" key="10">
    <source>
        <dbReference type="WBParaSite" id="ALUE_0001148201-mRNA-1"/>
    </source>
</evidence>
<comment type="similarity">
    <text evidence="1">Belongs to the ZC3H15/TMA46 family.</text>
</comment>
<feature type="domain" description="C3H1-type" evidence="8">
    <location>
        <begin position="94"/>
        <end position="121"/>
    </location>
</feature>
<dbReference type="AlphaFoldDB" id="A0A0M3I429"/>
<dbReference type="GO" id="GO:0002181">
    <property type="term" value="P:cytoplasmic translation"/>
    <property type="evidence" value="ECO:0007669"/>
    <property type="project" value="TreeGrafter"/>
</dbReference>
<evidence type="ECO:0000256" key="1">
    <source>
        <dbReference type="ARBA" id="ARBA00010043"/>
    </source>
</evidence>
<evidence type="ECO:0000256" key="5">
    <source>
        <dbReference type="PROSITE-ProRule" id="PRU00723"/>
    </source>
</evidence>
<keyword evidence="3 5" id="KW-0863">Zinc-finger</keyword>
<evidence type="ECO:0000256" key="4">
    <source>
        <dbReference type="ARBA" id="ARBA00022833"/>
    </source>
</evidence>
<evidence type="ECO:0000256" key="2">
    <source>
        <dbReference type="ARBA" id="ARBA00022723"/>
    </source>
</evidence>
<keyword evidence="4 5" id="KW-0862">Zinc</keyword>
<reference evidence="10" key="1">
    <citation type="submission" date="2017-02" db="UniProtKB">
        <authorList>
            <consortium name="WormBaseParasite"/>
        </authorList>
    </citation>
    <scope>IDENTIFICATION</scope>
</reference>